<feature type="region of interest" description="Disordered" evidence="1">
    <location>
        <begin position="353"/>
        <end position="390"/>
    </location>
</feature>
<keyword evidence="2" id="KW-0472">Membrane</keyword>
<organism evidence="3 4">
    <name type="scientific">Yaniella flava</name>
    <dbReference type="NCBI Taxonomy" id="287930"/>
    <lineage>
        <taxon>Bacteria</taxon>
        <taxon>Bacillati</taxon>
        <taxon>Actinomycetota</taxon>
        <taxon>Actinomycetes</taxon>
        <taxon>Micrococcales</taxon>
        <taxon>Micrococcaceae</taxon>
        <taxon>Yaniella</taxon>
    </lineage>
</organism>
<reference evidence="4" key="1">
    <citation type="journal article" date="2019" name="Int. J. Syst. Evol. Microbiol.">
        <title>The Global Catalogue of Microorganisms (GCM) 10K type strain sequencing project: providing services to taxonomists for standard genome sequencing and annotation.</title>
        <authorList>
            <consortium name="The Broad Institute Genomics Platform"/>
            <consortium name="The Broad Institute Genome Sequencing Center for Infectious Disease"/>
            <person name="Wu L."/>
            <person name="Ma J."/>
        </authorList>
    </citation>
    <scope>NUCLEOTIDE SEQUENCE [LARGE SCALE GENOMIC DNA]</scope>
    <source>
        <strain evidence="4">JCM 13595</strain>
    </source>
</reference>
<keyword evidence="4" id="KW-1185">Reference proteome</keyword>
<evidence type="ECO:0000256" key="2">
    <source>
        <dbReference type="SAM" id="Phobius"/>
    </source>
</evidence>
<feature type="compositionally biased region" description="Acidic residues" evidence="1">
    <location>
        <begin position="365"/>
        <end position="389"/>
    </location>
</feature>
<keyword evidence="2" id="KW-0812">Transmembrane</keyword>
<proteinExistence type="predicted"/>
<sequence length="684" mass="73790">MKTLSGIGSIILGVVAILASVGLQTIWAPPAEFNATTSDTQEAPLTLITDDIDVDPDEAIEYTLSGDGEFTLMYGQLRDIEAWVGDAAHNRIASINTDVERGEDPTVETTYVDGEAEVPNPANSDLWLATQEVTDEVTQRWAQHDAGEWALLVAADGTAPAPTEFSVSWVNIEPDSPWITPLMIAGIALVVIGIVLLIWRFVDFRRRAKRTSGRRAAVRGDYTGITAADVVADRDNANQTMTIEQVDAGEPVEDAADDQPTQVVTPVDLSAETQAADAASAKDDGNEVEDIDDNDDPSDDNDDTDDTNSGARGDEATDTAPVRDDMRDDEKGNGFLRRTITALSALGLAVGLGTGPAHAETETPAADEDIEEQVDEETVEEEVDPEEPDSFPVVVDAQFERIIGAVSAAVAEGDAEGDAEQLTGRVDGQALSVREESYRNNSIDEDYAMRTDVAAEDILATWMVQDAEFPRTIYAVTSDEEGAATQLLVLRQDDARSQYKLIQNAPFAPGAELPPGNLADHQVEPLGTDDSTDLVMSPDAAVEALSEYLTDPSADAADAVADNEWIDSVHEYQQELTDSHEEQETDVSISRTIFDDSLNSVRLPDGSALVFGAMNSMESLTPSEDSTVQLNELTQELGEFESAEQEDQVRIRYREQFALLVPPEGEVSLVGYETVQSTVDSPSN</sequence>
<dbReference type="Proteomes" id="UP001501461">
    <property type="component" value="Unassembled WGS sequence"/>
</dbReference>
<feature type="region of interest" description="Disordered" evidence="1">
    <location>
        <begin position="273"/>
        <end position="332"/>
    </location>
</feature>
<evidence type="ECO:0000313" key="3">
    <source>
        <dbReference type="EMBL" id="GAA2030242.1"/>
    </source>
</evidence>
<feature type="compositionally biased region" description="Basic and acidic residues" evidence="1">
    <location>
        <begin position="321"/>
        <end position="332"/>
    </location>
</feature>
<comment type="caution">
    <text evidence="3">The sequence shown here is derived from an EMBL/GenBank/DDBJ whole genome shotgun (WGS) entry which is preliminary data.</text>
</comment>
<accession>A0ABP5FMQ9</accession>
<feature type="transmembrane region" description="Helical" evidence="2">
    <location>
        <begin position="178"/>
        <end position="202"/>
    </location>
</feature>
<evidence type="ECO:0000256" key="1">
    <source>
        <dbReference type="SAM" id="MobiDB-lite"/>
    </source>
</evidence>
<gene>
    <name evidence="3" type="ORF">GCM10009720_07830</name>
</gene>
<name>A0ABP5FMQ9_9MICC</name>
<feature type="compositionally biased region" description="Acidic residues" evidence="1">
    <location>
        <begin position="286"/>
        <end position="306"/>
    </location>
</feature>
<protein>
    <submittedName>
        <fullName evidence="3">Uncharacterized protein</fullName>
    </submittedName>
</protein>
<evidence type="ECO:0000313" key="4">
    <source>
        <dbReference type="Proteomes" id="UP001501461"/>
    </source>
</evidence>
<keyword evidence="2" id="KW-1133">Transmembrane helix</keyword>
<dbReference type="EMBL" id="BAAAMN010000013">
    <property type="protein sequence ID" value="GAA2030242.1"/>
    <property type="molecule type" value="Genomic_DNA"/>
</dbReference>
<feature type="transmembrane region" description="Helical" evidence="2">
    <location>
        <begin position="7"/>
        <end position="27"/>
    </location>
</feature>
<dbReference type="RefSeq" id="WP_343956287.1">
    <property type="nucleotide sequence ID" value="NZ_BAAAMN010000013.1"/>
</dbReference>